<name>A0A5M6ZHZ3_9PROT</name>
<organism evidence="2 3">
    <name type="scientific">Alkalicaulis satelles</name>
    <dbReference type="NCBI Taxonomy" id="2609175"/>
    <lineage>
        <taxon>Bacteria</taxon>
        <taxon>Pseudomonadati</taxon>
        <taxon>Pseudomonadota</taxon>
        <taxon>Alphaproteobacteria</taxon>
        <taxon>Maricaulales</taxon>
        <taxon>Maricaulaceae</taxon>
        <taxon>Alkalicaulis</taxon>
    </lineage>
</organism>
<dbReference type="Gene3D" id="3.40.50.10330">
    <property type="entry name" value="Probable inorganic polyphosphate/atp-NAD kinase, domain 1"/>
    <property type="match status" value="1"/>
</dbReference>
<dbReference type="Pfam" id="PF00781">
    <property type="entry name" value="DAGK_cat"/>
    <property type="match status" value="1"/>
</dbReference>
<feature type="domain" description="DAGKc" evidence="1">
    <location>
        <begin position="25"/>
        <end position="123"/>
    </location>
</feature>
<dbReference type="SUPFAM" id="SSF111331">
    <property type="entry name" value="NAD kinase/diacylglycerol kinase-like"/>
    <property type="match status" value="1"/>
</dbReference>
<dbReference type="InterPro" id="IPR017438">
    <property type="entry name" value="ATP-NAD_kinase_N"/>
</dbReference>
<dbReference type="InterPro" id="IPR016064">
    <property type="entry name" value="NAD/diacylglycerol_kinase_sf"/>
</dbReference>
<dbReference type="InterPro" id="IPR001206">
    <property type="entry name" value="Diacylglycerol_kinase_cat_dom"/>
</dbReference>
<evidence type="ECO:0000313" key="2">
    <source>
        <dbReference type="EMBL" id="KAA5803424.1"/>
    </source>
</evidence>
<dbReference type="Proteomes" id="UP000325122">
    <property type="component" value="Unassembled WGS sequence"/>
</dbReference>
<evidence type="ECO:0000259" key="1">
    <source>
        <dbReference type="Pfam" id="PF00781"/>
    </source>
</evidence>
<sequence length="287" mass="29904">MKRAAFIANPRKFSGPDGAARLAALKDACALELMGVFEDDDPLAAARKAIEAGANVIVTLGGDGTARAGAQALHDCGAGDDGPFLVPLPLGTANLLPKRIYGQAGAEAILAGLADAKPGRLDAGLMDASVFLIAAAAGFPTTFARAREAIRDPRRPHRLRDAMSRAVAGMVHLFGPRLRFRADGGGAVRLRQASGLMAAVEPRAGALSLVAVNLTSPLDLWGATLETFVESTREIGGHVHAGQARALRIWSRRPIPVMLDGEPQYAGTRLSVTFAPAAIPLLLLEDA</sequence>
<proteinExistence type="predicted"/>
<dbReference type="EMBL" id="VWOJ01000002">
    <property type="protein sequence ID" value="KAA5803424.1"/>
    <property type="molecule type" value="Genomic_DNA"/>
</dbReference>
<dbReference type="AlphaFoldDB" id="A0A5M6ZHZ3"/>
<protein>
    <recommendedName>
        <fullName evidence="1">DAGKc domain-containing protein</fullName>
    </recommendedName>
</protein>
<keyword evidence="3" id="KW-1185">Reference proteome</keyword>
<comment type="caution">
    <text evidence="2">The sequence shown here is derived from an EMBL/GenBank/DDBJ whole genome shotgun (WGS) entry which is preliminary data.</text>
</comment>
<reference evidence="2 3" key="1">
    <citation type="submission" date="2019-09" db="EMBL/GenBank/DDBJ databases">
        <authorList>
            <person name="Kevbrin V."/>
            <person name="Grouzdev D.S."/>
        </authorList>
    </citation>
    <scope>NUCLEOTIDE SEQUENCE [LARGE SCALE GENOMIC DNA]</scope>
    <source>
        <strain evidence="2 3">G-192</strain>
    </source>
</reference>
<dbReference type="GO" id="GO:0016301">
    <property type="term" value="F:kinase activity"/>
    <property type="evidence" value="ECO:0007669"/>
    <property type="project" value="InterPro"/>
</dbReference>
<dbReference type="RefSeq" id="WP_150022692.1">
    <property type="nucleotide sequence ID" value="NZ_VWOJ01000002.1"/>
</dbReference>
<evidence type="ECO:0000313" key="3">
    <source>
        <dbReference type="Proteomes" id="UP000325122"/>
    </source>
</evidence>
<dbReference type="Gene3D" id="2.60.200.40">
    <property type="match status" value="1"/>
</dbReference>
<gene>
    <name evidence="2" type="ORF">F1654_06345</name>
</gene>
<accession>A0A5M6ZHZ3</accession>